<gene>
    <name evidence="2" type="ORF">Sxan_03430</name>
</gene>
<feature type="region of interest" description="Disordered" evidence="1">
    <location>
        <begin position="68"/>
        <end position="104"/>
    </location>
</feature>
<reference evidence="2" key="1">
    <citation type="submission" date="2020-09" db="EMBL/GenBank/DDBJ databases">
        <title>Whole genome shotgun sequence of Streptomyces xanthophaeus NBRC 12829.</title>
        <authorList>
            <person name="Komaki H."/>
            <person name="Tamura T."/>
        </authorList>
    </citation>
    <scope>NUCLEOTIDE SEQUENCE</scope>
    <source>
        <strain evidence="2">NBRC 12829</strain>
    </source>
</reference>
<sequence>MAARAMQGYSGGELELSAGGRKRLGGSPAGVGQGLLVTALARVPPLLLAHPFQWVALQTPLRNVTVSETTCPAEAPPRVRKTPLGGREQADEDPKASQWHARSP</sequence>
<proteinExistence type="predicted"/>
<comment type="caution">
    <text evidence="2">The sequence shown here is derived from an EMBL/GenBank/DDBJ whole genome shotgun (WGS) entry which is preliminary data.</text>
</comment>
<organism evidence="2 3">
    <name type="scientific">Streptomyces xanthophaeus</name>
    <dbReference type="NCBI Taxonomy" id="67385"/>
    <lineage>
        <taxon>Bacteria</taxon>
        <taxon>Bacillati</taxon>
        <taxon>Actinomycetota</taxon>
        <taxon>Actinomycetes</taxon>
        <taxon>Kitasatosporales</taxon>
        <taxon>Streptomycetaceae</taxon>
        <taxon>Streptomyces</taxon>
    </lineage>
</organism>
<keyword evidence="3" id="KW-1185">Reference proteome</keyword>
<dbReference type="AlphaFoldDB" id="A0A919GSW1"/>
<evidence type="ECO:0000256" key="1">
    <source>
        <dbReference type="SAM" id="MobiDB-lite"/>
    </source>
</evidence>
<name>A0A919GSW1_9ACTN</name>
<feature type="region of interest" description="Disordered" evidence="1">
    <location>
        <begin position="1"/>
        <end position="29"/>
    </location>
</feature>
<protein>
    <submittedName>
        <fullName evidence="2">Uncharacterized protein</fullName>
    </submittedName>
</protein>
<dbReference type="EMBL" id="BNEE01000003">
    <property type="protein sequence ID" value="GHI82979.1"/>
    <property type="molecule type" value="Genomic_DNA"/>
</dbReference>
<evidence type="ECO:0000313" key="3">
    <source>
        <dbReference type="Proteomes" id="UP000600026"/>
    </source>
</evidence>
<accession>A0A919GSW1</accession>
<evidence type="ECO:0000313" key="2">
    <source>
        <dbReference type="EMBL" id="GHI82979.1"/>
    </source>
</evidence>
<dbReference type="Proteomes" id="UP000600026">
    <property type="component" value="Unassembled WGS sequence"/>
</dbReference>